<dbReference type="AlphaFoldDB" id="A0A3E2HGL4"/>
<name>A0A3E2HGL4_SCYLI</name>
<comment type="caution">
    <text evidence="2">The sequence shown here is derived from an EMBL/GenBank/DDBJ whole genome shotgun (WGS) entry which is preliminary data.</text>
</comment>
<accession>A0A3E2HGL4</accession>
<protein>
    <submittedName>
        <fullName evidence="2">Uncharacterized protein</fullName>
    </submittedName>
</protein>
<gene>
    <name evidence="2" type="ORF">B7463_g4096</name>
</gene>
<feature type="region of interest" description="Disordered" evidence="1">
    <location>
        <begin position="121"/>
        <end position="149"/>
    </location>
</feature>
<proteinExistence type="predicted"/>
<feature type="region of interest" description="Disordered" evidence="1">
    <location>
        <begin position="209"/>
        <end position="253"/>
    </location>
</feature>
<dbReference type="Proteomes" id="UP000258309">
    <property type="component" value="Unassembled WGS sequence"/>
</dbReference>
<feature type="non-terminal residue" evidence="2">
    <location>
        <position position="1"/>
    </location>
</feature>
<evidence type="ECO:0000256" key="1">
    <source>
        <dbReference type="SAM" id="MobiDB-lite"/>
    </source>
</evidence>
<feature type="non-terminal residue" evidence="2">
    <location>
        <position position="253"/>
    </location>
</feature>
<dbReference type="EMBL" id="NCSJ02000059">
    <property type="protein sequence ID" value="RFU32201.1"/>
    <property type="molecule type" value="Genomic_DNA"/>
</dbReference>
<organism evidence="2 3">
    <name type="scientific">Scytalidium lignicola</name>
    <name type="common">Hyphomycete</name>
    <dbReference type="NCBI Taxonomy" id="5539"/>
    <lineage>
        <taxon>Eukaryota</taxon>
        <taxon>Fungi</taxon>
        <taxon>Dikarya</taxon>
        <taxon>Ascomycota</taxon>
        <taxon>Pezizomycotina</taxon>
        <taxon>Leotiomycetes</taxon>
        <taxon>Leotiomycetes incertae sedis</taxon>
        <taxon>Scytalidium</taxon>
    </lineage>
</organism>
<feature type="compositionally biased region" description="Basic and acidic residues" evidence="1">
    <location>
        <begin position="229"/>
        <end position="247"/>
    </location>
</feature>
<reference evidence="2 3" key="1">
    <citation type="submission" date="2018-05" db="EMBL/GenBank/DDBJ databases">
        <title>Draft genome sequence of Scytalidium lignicola DSM 105466, a ubiquitous saprotrophic fungus.</title>
        <authorList>
            <person name="Buettner E."/>
            <person name="Gebauer A.M."/>
            <person name="Hofrichter M."/>
            <person name="Liers C."/>
            <person name="Kellner H."/>
        </authorList>
    </citation>
    <scope>NUCLEOTIDE SEQUENCE [LARGE SCALE GENOMIC DNA]</scope>
    <source>
        <strain evidence="2 3">DSM 105466</strain>
    </source>
</reference>
<sequence>MICTNRDGGALQIRGAKSRTFSQCFDVEGLVCTALRAKRATWWPNPTNSEGLALAWLNLEVAGGAFEDGEGLNLTEPGKQALFRLRCVPDDKVNNGGVASGLFRIDNCLLPVEGKQMMRCSNQQQQQQASKRDLGSRRAERSKANWYGPNLQNTRGQVRFVQAADAVGDDGHVARSKHHGGLSVAARDMQIKSEEVLLAGDESNASVVQEERERRPSPALNNVAVEAARPMEDGRGKAQGEERDGSRSWDQNL</sequence>
<evidence type="ECO:0000313" key="2">
    <source>
        <dbReference type="EMBL" id="RFU32201.1"/>
    </source>
</evidence>
<feature type="compositionally biased region" description="Basic and acidic residues" evidence="1">
    <location>
        <begin position="130"/>
        <end position="143"/>
    </location>
</feature>
<evidence type="ECO:0000313" key="3">
    <source>
        <dbReference type="Proteomes" id="UP000258309"/>
    </source>
</evidence>
<keyword evidence="3" id="KW-1185">Reference proteome</keyword>